<organism evidence="2 3">
    <name type="scientific">Polyplosphaeria fusca</name>
    <dbReference type="NCBI Taxonomy" id="682080"/>
    <lineage>
        <taxon>Eukaryota</taxon>
        <taxon>Fungi</taxon>
        <taxon>Dikarya</taxon>
        <taxon>Ascomycota</taxon>
        <taxon>Pezizomycotina</taxon>
        <taxon>Dothideomycetes</taxon>
        <taxon>Pleosporomycetidae</taxon>
        <taxon>Pleosporales</taxon>
        <taxon>Tetraplosphaeriaceae</taxon>
        <taxon>Polyplosphaeria</taxon>
    </lineage>
</organism>
<protein>
    <submittedName>
        <fullName evidence="2">Uncharacterized protein</fullName>
    </submittedName>
</protein>
<evidence type="ECO:0000313" key="2">
    <source>
        <dbReference type="EMBL" id="KAF2728700.1"/>
    </source>
</evidence>
<gene>
    <name evidence="2" type="ORF">EJ04DRAFT_556570</name>
</gene>
<reference evidence="2" key="1">
    <citation type="journal article" date="2020" name="Stud. Mycol.">
        <title>101 Dothideomycetes genomes: a test case for predicting lifestyles and emergence of pathogens.</title>
        <authorList>
            <person name="Haridas S."/>
            <person name="Albert R."/>
            <person name="Binder M."/>
            <person name="Bloem J."/>
            <person name="Labutti K."/>
            <person name="Salamov A."/>
            <person name="Andreopoulos B."/>
            <person name="Baker S."/>
            <person name="Barry K."/>
            <person name="Bills G."/>
            <person name="Bluhm B."/>
            <person name="Cannon C."/>
            <person name="Castanera R."/>
            <person name="Culley D."/>
            <person name="Daum C."/>
            <person name="Ezra D."/>
            <person name="Gonzalez J."/>
            <person name="Henrissat B."/>
            <person name="Kuo A."/>
            <person name="Liang C."/>
            <person name="Lipzen A."/>
            <person name="Lutzoni F."/>
            <person name="Magnuson J."/>
            <person name="Mondo S."/>
            <person name="Nolan M."/>
            <person name="Ohm R."/>
            <person name="Pangilinan J."/>
            <person name="Park H.-J."/>
            <person name="Ramirez L."/>
            <person name="Alfaro M."/>
            <person name="Sun H."/>
            <person name="Tritt A."/>
            <person name="Yoshinaga Y."/>
            <person name="Zwiers L.-H."/>
            <person name="Turgeon B."/>
            <person name="Goodwin S."/>
            <person name="Spatafora J."/>
            <person name="Crous P."/>
            <person name="Grigoriev I."/>
        </authorList>
    </citation>
    <scope>NUCLEOTIDE SEQUENCE</scope>
    <source>
        <strain evidence="2">CBS 125425</strain>
    </source>
</reference>
<feature type="transmembrane region" description="Helical" evidence="1">
    <location>
        <begin position="156"/>
        <end position="179"/>
    </location>
</feature>
<keyword evidence="3" id="KW-1185">Reference proteome</keyword>
<evidence type="ECO:0000256" key="1">
    <source>
        <dbReference type="SAM" id="Phobius"/>
    </source>
</evidence>
<dbReference type="Proteomes" id="UP000799444">
    <property type="component" value="Unassembled WGS sequence"/>
</dbReference>
<dbReference type="EMBL" id="ML996269">
    <property type="protein sequence ID" value="KAF2728700.1"/>
    <property type="molecule type" value="Genomic_DNA"/>
</dbReference>
<proteinExistence type="predicted"/>
<keyword evidence="1" id="KW-0472">Membrane</keyword>
<name>A0A9P4UY04_9PLEO</name>
<dbReference type="AlphaFoldDB" id="A0A9P4UY04"/>
<evidence type="ECO:0000313" key="3">
    <source>
        <dbReference type="Proteomes" id="UP000799444"/>
    </source>
</evidence>
<sequence>METCYFSNQQEVDDQRYVPCDHNAVAEGKHTVCCESGDSCLTNGLCLSQSNQSDYNWRIACTDKTFEDPACLKYCTSEDDQTSDTYVVWKCPEPRKWCCGQAGKNTTCCDTDLVFEADEPVVYTTAAPIAQTSSSDPSFTSDNANSTESPLNSTSFGIGLGIGLGVAVAAIMTTVFMLWKGKHSHKRAAEGHTQSVPKKNEYEQVYEVHGDVHAVEVEGDRGLVEMYSKQQSDPVELEGAGL</sequence>
<keyword evidence="1" id="KW-0812">Transmembrane</keyword>
<comment type="caution">
    <text evidence="2">The sequence shown here is derived from an EMBL/GenBank/DDBJ whole genome shotgun (WGS) entry which is preliminary data.</text>
</comment>
<dbReference type="OrthoDB" id="5215637at2759"/>
<keyword evidence="1" id="KW-1133">Transmembrane helix</keyword>
<accession>A0A9P4UY04</accession>